<dbReference type="Pfam" id="PF11455">
    <property type="entry name" value="MazE-like"/>
    <property type="match status" value="1"/>
</dbReference>
<reference evidence="2 3" key="1">
    <citation type="submission" date="2024-09" db="EMBL/GenBank/DDBJ databases">
        <authorList>
            <person name="Sun Q."/>
            <person name="Mori K."/>
        </authorList>
    </citation>
    <scope>NUCLEOTIDE SEQUENCE [LARGE SCALE GENOMIC DNA]</scope>
    <source>
        <strain evidence="2 3">KCTC 23279</strain>
    </source>
</reference>
<accession>A0ABV6ES93</accession>
<organism evidence="2 3">
    <name type="scientific">Rhodopseudomonas telluris</name>
    <dbReference type="NCBI Taxonomy" id="644215"/>
    <lineage>
        <taxon>Bacteria</taxon>
        <taxon>Pseudomonadati</taxon>
        <taxon>Pseudomonadota</taxon>
        <taxon>Alphaproteobacteria</taxon>
        <taxon>Hyphomicrobiales</taxon>
        <taxon>Nitrobacteraceae</taxon>
        <taxon>Rhodopseudomonas</taxon>
    </lineage>
</organism>
<protein>
    <submittedName>
        <fullName evidence="2">Antitoxin MazE family protein</fullName>
    </submittedName>
</protein>
<name>A0ABV6ES93_9BRAD</name>
<dbReference type="EMBL" id="JBHLWM010000004">
    <property type="protein sequence ID" value="MFC0241094.1"/>
    <property type="molecule type" value="Genomic_DNA"/>
</dbReference>
<feature type="region of interest" description="Disordered" evidence="1">
    <location>
        <begin position="1"/>
        <end position="37"/>
    </location>
</feature>
<gene>
    <name evidence="2" type="ORF">ACFFJ6_11485</name>
</gene>
<proteinExistence type="predicted"/>
<evidence type="ECO:0000313" key="2">
    <source>
        <dbReference type="EMBL" id="MFC0241094.1"/>
    </source>
</evidence>
<dbReference type="InterPro" id="IPR021558">
    <property type="entry name" value="MazE-like"/>
</dbReference>
<evidence type="ECO:0000313" key="3">
    <source>
        <dbReference type="Proteomes" id="UP001589775"/>
    </source>
</evidence>
<evidence type="ECO:0000256" key="1">
    <source>
        <dbReference type="SAM" id="MobiDB-lite"/>
    </source>
</evidence>
<sequence>MDKKVDKPAKSKHPAAADKATRPRSASAERVRRHREKMKAMGLKPVTIWVPENYKSPEWKAEIRRQCQLIANDPHEQQILAEIEDWFDPEGWK</sequence>
<keyword evidence="3" id="KW-1185">Reference proteome</keyword>
<feature type="compositionally biased region" description="Basic and acidic residues" evidence="1">
    <location>
        <begin position="1"/>
        <end position="21"/>
    </location>
</feature>
<comment type="caution">
    <text evidence="2">The sequence shown here is derived from an EMBL/GenBank/DDBJ whole genome shotgun (WGS) entry which is preliminary data.</text>
</comment>
<dbReference type="RefSeq" id="WP_378387684.1">
    <property type="nucleotide sequence ID" value="NZ_JBHLWM010000004.1"/>
</dbReference>
<dbReference type="Proteomes" id="UP001589775">
    <property type="component" value="Unassembled WGS sequence"/>
</dbReference>